<evidence type="ECO:0000313" key="1">
    <source>
        <dbReference type="EMBL" id="EPT01892.1"/>
    </source>
</evidence>
<dbReference type="Gene3D" id="3.80.10.10">
    <property type="entry name" value="Ribonuclease Inhibitor"/>
    <property type="match status" value="1"/>
</dbReference>
<protein>
    <recommendedName>
        <fullName evidence="3">F-box domain-containing protein</fullName>
    </recommendedName>
</protein>
<name>S8EA70_FOMSC</name>
<dbReference type="EMBL" id="KE504139">
    <property type="protein sequence ID" value="EPT01892.1"/>
    <property type="molecule type" value="Genomic_DNA"/>
</dbReference>
<dbReference type="STRING" id="743788.S8EA70"/>
<dbReference type="InParanoid" id="S8EA70"/>
<gene>
    <name evidence="1" type="ORF">FOMPIDRAFT_1048484</name>
</gene>
<dbReference type="SUPFAM" id="SSF52047">
    <property type="entry name" value="RNI-like"/>
    <property type="match status" value="1"/>
</dbReference>
<dbReference type="HOGENOM" id="CLU_037872_0_0_1"/>
<dbReference type="AlphaFoldDB" id="S8EA70"/>
<dbReference type="Proteomes" id="UP000015241">
    <property type="component" value="Unassembled WGS sequence"/>
</dbReference>
<accession>S8EA70</accession>
<keyword evidence="2" id="KW-1185">Reference proteome</keyword>
<organism evidence="1 2">
    <name type="scientific">Fomitopsis schrenkii</name>
    <name type="common">Brown rot fungus</name>
    <dbReference type="NCBI Taxonomy" id="2126942"/>
    <lineage>
        <taxon>Eukaryota</taxon>
        <taxon>Fungi</taxon>
        <taxon>Dikarya</taxon>
        <taxon>Basidiomycota</taxon>
        <taxon>Agaricomycotina</taxon>
        <taxon>Agaricomycetes</taxon>
        <taxon>Polyporales</taxon>
        <taxon>Fomitopsis</taxon>
    </lineage>
</organism>
<proteinExistence type="predicted"/>
<reference evidence="1 2" key="1">
    <citation type="journal article" date="2012" name="Science">
        <title>The Paleozoic origin of enzymatic lignin decomposition reconstructed from 31 fungal genomes.</title>
        <authorList>
            <person name="Floudas D."/>
            <person name="Binder M."/>
            <person name="Riley R."/>
            <person name="Barry K."/>
            <person name="Blanchette R.A."/>
            <person name="Henrissat B."/>
            <person name="Martinez A.T."/>
            <person name="Otillar R."/>
            <person name="Spatafora J.W."/>
            <person name="Yadav J.S."/>
            <person name="Aerts A."/>
            <person name="Benoit I."/>
            <person name="Boyd A."/>
            <person name="Carlson A."/>
            <person name="Copeland A."/>
            <person name="Coutinho P.M."/>
            <person name="de Vries R.P."/>
            <person name="Ferreira P."/>
            <person name="Findley K."/>
            <person name="Foster B."/>
            <person name="Gaskell J."/>
            <person name="Glotzer D."/>
            <person name="Gorecki P."/>
            <person name="Heitman J."/>
            <person name="Hesse C."/>
            <person name="Hori C."/>
            <person name="Igarashi K."/>
            <person name="Jurgens J.A."/>
            <person name="Kallen N."/>
            <person name="Kersten P."/>
            <person name="Kohler A."/>
            <person name="Kuees U."/>
            <person name="Kumar T.K.A."/>
            <person name="Kuo A."/>
            <person name="LaButti K."/>
            <person name="Larrondo L.F."/>
            <person name="Lindquist E."/>
            <person name="Ling A."/>
            <person name="Lombard V."/>
            <person name="Lucas S."/>
            <person name="Lundell T."/>
            <person name="Martin R."/>
            <person name="McLaughlin D.J."/>
            <person name="Morgenstern I."/>
            <person name="Morin E."/>
            <person name="Murat C."/>
            <person name="Nagy L.G."/>
            <person name="Nolan M."/>
            <person name="Ohm R.A."/>
            <person name="Patyshakuliyeva A."/>
            <person name="Rokas A."/>
            <person name="Ruiz-Duenas F.J."/>
            <person name="Sabat G."/>
            <person name="Salamov A."/>
            <person name="Samejima M."/>
            <person name="Schmutz J."/>
            <person name="Slot J.C."/>
            <person name="St John F."/>
            <person name="Stenlid J."/>
            <person name="Sun H."/>
            <person name="Sun S."/>
            <person name="Syed K."/>
            <person name="Tsang A."/>
            <person name="Wiebenga A."/>
            <person name="Young D."/>
            <person name="Pisabarro A."/>
            <person name="Eastwood D.C."/>
            <person name="Martin F."/>
            <person name="Cullen D."/>
            <person name="Grigoriev I.V."/>
            <person name="Hibbett D.S."/>
        </authorList>
    </citation>
    <scope>NUCLEOTIDE SEQUENCE</scope>
    <source>
        <strain evidence="2">FP-58527</strain>
    </source>
</reference>
<evidence type="ECO:0008006" key="3">
    <source>
        <dbReference type="Google" id="ProtNLM"/>
    </source>
</evidence>
<dbReference type="InterPro" id="IPR036047">
    <property type="entry name" value="F-box-like_dom_sf"/>
</dbReference>
<dbReference type="OrthoDB" id="2801588at2759"/>
<dbReference type="SUPFAM" id="SSF81383">
    <property type="entry name" value="F-box domain"/>
    <property type="match status" value="1"/>
</dbReference>
<sequence>MGTEIDCRHPTYSSLNGTLPRLSQELIEYIADYLWDEPVQLTRCSLVCTSWYHAARRHISSYMTADSSLAMKSLVQILMSSRNRKYRLALKHVRVGGERSLRAFHLRLPGEALVAMESLEFCEIDWTPTKLRLQPVFYRHLSYFTFVKTLYLKYCRFICAEDLAKVICALPNLDALNVDSITVERATHHCNLREKMANYFYHRDKSPRLTELCFWGQSDDSAYPAEASTGVAQALHQDVLDVLSSCSTSIVGLRVSTTQFVSFKQLQQFLDELPQLRTLALEREPQWKVPPCGTRLLAAETKGGNQLWEEFQLLEMRSASAQQFIDMFASRRHRVRTLEIELIEWPSPALHRAVARLTEMSGRMLDAFKLEIQGDRIAGFSEILDSQVGYPIPSLFTANTRLRELQIRMPIPPPPSMLWVFDTLLWLFSHIVSRHMQEVHLIFELPTTSFETVAPPAPSIAAFHGVLRRGIVTGLKAQVAQEDEEAPVQVAFRYGAKAVAFPDEQMRLSEAIRSTVTILFHPWLSAGIVQFEFPDGSYLDYDDL</sequence>
<evidence type="ECO:0000313" key="2">
    <source>
        <dbReference type="Proteomes" id="UP000015241"/>
    </source>
</evidence>
<dbReference type="InterPro" id="IPR032675">
    <property type="entry name" value="LRR_dom_sf"/>
</dbReference>